<dbReference type="Proteomes" id="UP000243542">
    <property type="component" value="Unassembled WGS sequence"/>
</dbReference>
<organism evidence="2 3">
    <name type="scientific">Amycolatopsis sulphurea</name>
    <dbReference type="NCBI Taxonomy" id="76022"/>
    <lineage>
        <taxon>Bacteria</taxon>
        <taxon>Bacillati</taxon>
        <taxon>Actinomycetota</taxon>
        <taxon>Actinomycetes</taxon>
        <taxon>Pseudonocardiales</taxon>
        <taxon>Pseudonocardiaceae</taxon>
        <taxon>Amycolatopsis</taxon>
    </lineage>
</organism>
<name>A0A2A9G2K7_9PSEU</name>
<dbReference type="EMBL" id="PDJK01000001">
    <property type="protein sequence ID" value="PFG57383.1"/>
    <property type="molecule type" value="Genomic_DNA"/>
</dbReference>
<reference evidence="2 3" key="1">
    <citation type="submission" date="2017-10" db="EMBL/GenBank/DDBJ databases">
        <title>Sequencing the genomes of 1000 actinobacteria strains.</title>
        <authorList>
            <person name="Klenk H.-P."/>
        </authorList>
    </citation>
    <scope>NUCLEOTIDE SEQUENCE [LARGE SCALE GENOMIC DNA]</scope>
    <source>
        <strain evidence="2 3">DSM 46092</strain>
    </source>
</reference>
<gene>
    <name evidence="2" type="ORF">ATK36_0964</name>
</gene>
<keyword evidence="1" id="KW-1133">Transmembrane helix</keyword>
<feature type="transmembrane region" description="Helical" evidence="1">
    <location>
        <begin position="21"/>
        <end position="41"/>
    </location>
</feature>
<proteinExistence type="predicted"/>
<keyword evidence="1" id="KW-0812">Transmembrane</keyword>
<keyword evidence="3" id="KW-1185">Reference proteome</keyword>
<comment type="caution">
    <text evidence="2">The sequence shown here is derived from an EMBL/GenBank/DDBJ whole genome shotgun (WGS) entry which is preliminary data.</text>
</comment>
<dbReference type="AlphaFoldDB" id="A0A2A9G2K7"/>
<evidence type="ECO:0000256" key="1">
    <source>
        <dbReference type="SAM" id="Phobius"/>
    </source>
</evidence>
<protein>
    <submittedName>
        <fullName evidence="2">Uncharacterized protein</fullName>
    </submittedName>
</protein>
<sequence>MRETAESGSSFVRSSRDLRARVALPTAVLSAGIVAGLRAWLDGSGEG</sequence>
<accession>A0A2A9G2K7</accession>
<dbReference type="RefSeq" id="WP_170069595.1">
    <property type="nucleotide sequence ID" value="NZ_JBIAKZ010000006.1"/>
</dbReference>
<evidence type="ECO:0000313" key="3">
    <source>
        <dbReference type="Proteomes" id="UP000243542"/>
    </source>
</evidence>
<keyword evidence="1" id="KW-0472">Membrane</keyword>
<evidence type="ECO:0000313" key="2">
    <source>
        <dbReference type="EMBL" id="PFG57383.1"/>
    </source>
</evidence>